<keyword evidence="2" id="KW-0964">Secreted</keyword>
<dbReference type="AlphaFoldDB" id="R7TB40"/>
<feature type="domain" description="EGF-like" evidence="10">
    <location>
        <begin position="77"/>
        <end position="112"/>
    </location>
</feature>
<dbReference type="GO" id="GO:0005576">
    <property type="term" value="C:extracellular region"/>
    <property type="evidence" value="ECO:0007669"/>
    <property type="project" value="UniProtKB-SubCell"/>
</dbReference>
<feature type="domain" description="EGF-like" evidence="10">
    <location>
        <begin position="39"/>
        <end position="75"/>
    </location>
</feature>
<dbReference type="FunFam" id="2.10.25.10:FF:000508">
    <property type="entry name" value="Eyes shut homolog"/>
    <property type="match status" value="1"/>
</dbReference>
<dbReference type="InterPro" id="IPR001881">
    <property type="entry name" value="EGF-like_Ca-bd_dom"/>
</dbReference>
<evidence type="ECO:0000313" key="12">
    <source>
        <dbReference type="EnsemblMetazoa" id="CapteP40396"/>
    </source>
</evidence>
<feature type="disulfide bond" evidence="9">
    <location>
        <begin position="103"/>
        <end position="112"/>
    </location>
</feature>
<dbReference type="STRING" id="283909.R7TB40"/>
<keyword evidence="4" id="KW-0732">Signal</keyword>
<dbReference type="PRINTS" id="PR00010">
    <property type="entry name" value="EGFBLOOD"/>
</dbReference>
<dbReference type="InterPro" id="IPR000742">
    <property type="entry name" value="EGF"/>
</dbReference>
<dbReference type="SUPFAM" id="SSF57196">
    <property type="entry name" value="EGF/Laminin"/>
    <property type="match status" value="3"/>
</dbReference>
<name>R7TB40_CAPTE</name>
<dbReference type="SMART" id="SM00179">
    <property type="entry name" value="EGF_CA"/>
    <property type="match status" value="3"/>
</dbReference>
<proteinExistence type="predicted"/>
<sequence>VDLCDRAPCKAPKVCVLTDKRNYECVCPSGYTGVNCDVNIDNCNGQTCENNGVCVDLLGDYGCICPFGFTGQKCEIDQNECLEDLCINNSTCVDGSNRFTCECPYGWNGKFC</sequence>
<dbReference type="InterPro" id="IPR018097">
    <property type="entry name" value="EGF_Ca-bd_CS"/>
</dbReference>
<keyword evidence="5" id="KW-0677">Repeat</keyword>
<accession>R7TB40</accession>
<protein>
    <recommendedName>
        <fullName evidence="10">EGF-like domain-containing protein</fullName>
    </recommendedName>
</protein>
<dbReference type="Proteomes" id="UP000014760">
    <property type="component" value="Unassembled WGS sequence"/>
</dbReference>
<dbReference type="OrthoDB" id="430340at2759"/>
<dbReference type="PANTHER" id="PTHR12916:SF4">
    <property type="entry name" value="UNINFLATABLE, ISOFORM C"/>
    <property type="match status" value="1"/>
</dbReference>
<keyword evidence="6" id="KW-0106">Calcium</keyword>
<evidence type="ECO:0000256" key="3">
    <source>
        <dbReference type="ARBA" id="ARBA00022536"/>
    </source>
</evidence>
<evidence type="ECO:0000313" key="13">
    <source>
        <dbReference type="Proteomes" id="UP000014760"/>
    </source>
</evidence>
<dbReference type="PROSITE" id="PS00022">
    <property type="entry name" value="EGF_1"/>
    <property type="match status" value="3"/>
</dbReference>
<dbReference type="PROSITE" id="PS01187">
    <property type="entry name" value="EGF_CA"/>
    <property type="match status" value="1"/>
</dbReference>
<dbReference type="FunFam" id="2.10.25.10:FF:000045">
    <property type="entry name" value="Slit guidance ligand 2"/>
    <property type="match status" value="1"/>
</dbReference>
<dbReference type="Gene3D" id="2.10.25.10">
    <property type="entry name" value="Laminin"/>
    <property type="match status" value="3"/>
</dbReference>
<dbReference type="PROSITE" id="PS00010">
    <property type="entry name" value="ASX_HYDROXYL"/>
    <property type="match status" value="2"/>
</dbReference>
<evidence type="ECO:0000256" key="2">
    <source>
        <dbReference type="ARBA" id="ARBA00022525"/>
    </source>
</evidence>
<dbReference type="InterPro" id="IPR000152">
    <property type="entry name" value="EGF-type_Asp/Asn_hydroxyl_site"/>
</dbReference>
<dbReference type="GO" id="GO:0005509">
    <property type="term" value="F:calcium ion binding"/>
    <property type="evidence" value="ECO:0007669"/>
    <property type="project" value="InterPro"/>
</dbReference>
<keyword evidence="8" id="KW-0325">Glycoprotein</keyword>
<dbReference type="FunFam" id="2.10.25.10:FF:000122">
    <property type="entry name" value="Protein crumbs homolog 2"/>
    <property type="match status" value="1"/>
</dbReference>
<evidence type="ECO:0000259" key="10">
    <source>
        <dbReference type="PROSITE" id="PS50026"/>
    </source>
</evidence>
<dbReference type="EnsemblMetazoa" id="CapteT40396">
    <property type="protein sequence ID" value="CapteP40396"/>
    <property type="gene ID" value="CapteG40396"/>
</dbReference>
<feature type="disulfide bond" evidence="9">
    <location>
        <begin position="27"/>
        <end position="36"/>
    </location>
</feature>
<evidence type="ECO:0000256" key="9">
    <source>
        <dbReference type="PROSITE-ProRule" id="PRU00076"/>
    </source>
</evidence>
<reference evidence="13" key="1">
    <citation type="submission" date="2012-12" db="EMBL/GenBank/DDBJ databases">
        <authorList>
            <person name="Hellsten U."/>
            <person name="Grimwood J."/>
            <person name="Chapman J.A."/>
            <person name="Shapiro H."/>
            <person name="Aerts A."/>
            <person name="Otillar R.P."/>
            <person name="Terry A.Y."/>
            <person name="Boore J.L."/>
            <person name="Simakov O."/>
            <person name="Marletaz F."/>
            <person name="Cho S.-J."/>
            <person name="Edsinger-Gonzales E."/>
            <person name="Havlak P."/>
            <person name="Kuo D.-H."/>
            <person name="Larsson T."/>
            <person name="Lv J."/>
            <person name="Arendt D."/>
            <person name="Savage R."/>
            <person name="Osoegawa K."/>
            <person name="de Jong P."/>
            <person name="Lindberg D.R."/>
            <person name="Seaver E.C."/>
            <person name="Weisblat D.A."/>
            <person name="Putnam N.H."/>
            <person name="Grigoriev I.V."/>
            <person name="Rokhsar D.S."/>
        </authorList>
    </citation>
    <scope>NUCLEOTIDE SEQUENCE</scope>
    <source>
        <strain evidence="13">I ESC-2004</strain>
    </source>
</reference>
<keyword evidence="13" id="KW-1185">Reference proteome</keyword>
<feature type="non-terminal residue" evidence="11">
    <location>
        <position position="112"/>
    </location>
</feature>
<evidence type="ECO:0000256" key="5">
    <source>
        <dbReference type="ARBA" id="ARBA00022737"/>
    </source>
</evidence>
<dbReference type="Pfam" id="PF00008">
    <property type="entry name" value="EGF"/>
    <property type="match status" value="2"/>
</dbReference>
<dbReference type="GO" id="GO:0007399">
    <property type="term" value="P:nervous system development"/>
    <property type="evidence" value="ECO:0007669"/>
    <property type="project" value="UniProtKB-ARBA"/>
</dbReference>
<dbReference type="EMBL" id="KB310713">
    <property type="protein sequence ID" value="ELT90919.1"/>
    <property type="molecule type" value="Genomic_DNA"/>
</dbReference>
<evidence type="ECO:0000256" key="4">
    <source>
        <dbReference type="ARBA" id="ARBA00022729"/>
    </source>
</evidence>
<reference evidence="11 13" key="2">
    <citation type="journal article" date="2013" name="Nature">
        <title>Insights into bilaterian evolution from three spiralian genomes.</title>
        <authorList>
            <person name="Simakov O."/>
            <person name="Marletaz F."/>
            <person name="Cho S.J."/>
            <person name="Edsinger-Gonzales E."/>
            <person name="Havlak P."/>
            <person name="Hellsten U."/>
            <person name="Kuo D.H."/>
            <person name="Larsson T."/>
            <person name="Lv J."/>
            <person name="Arendt D."/>
            <person name="Savage R."/>
            <person name="Osoegawa K."/>
            <person name="de Jong P."/>
            <person name="Grimwood J."/>
            <person name="Chapman J.A."/>
            <person name="Shapiro H."/>
            <person name="Aerts A."/>
            <person name="Otillar R.P."/>
            <person name="Terry A.Y."/>
            <person name="Boore J.L."/>
            <person name="Grigoriev I.V."/>
            <person name="Lindberg D.R."/>
            <person name="Seaver E.C."/>
            <person name="Weisblat D.A."/>
            <person name="Putnam N.H."/>
            <person name="Rokhsar D.S."/>
        </authorList>
    </citation>
    <scope>NUCLEOTIDE SEQUENCE</scope>
    <source>
        <strain evidence="11 13">I ESC-2004</strain>
    </source>
</reference>
<evidence type="ECO:0000313" key="11">
    <source>
        <dbReference type="EMBL" id="ELT90919.1"/>
    </source>
</evidence>
<keyword evidence="7 9" id="KW-1015">Disulfide bond</keyword>
<dbReference type="PROSITE" id="PS01186">
    <property type="entry name" value="EGF_2"/>
    <property type="match status" value="3"/>
</dbReference>
<feature type="non-terminal residue" evidence="11">
    <location>
        <position position="1"/>
    </location>
</feature>
<dbReference type="EMBL" id="AMQN01014072">
    <property type="status" value="NOT_ANNOTATED_CDS"/>
    <property type="molecule type" value="Genomic_DNA"/>
</dbReference>
<dbReference type="CDD" id="cd00054">
    <property type="entry name" value="EGF_CA"/>
    <property type="match status" value="2"/>
</dbReference>
<evidence type="ECO:0000256" key="6">
    <source>
        <dbReference type="ARBA" id="ARBA00022837"/>
    </source>
</evidence>
<evidence type="ECO:0000256" key="1">
    <source>
        <dbReference type="ARBA" id="ARBA00004613"/>
    </source>
</evidence>
<dbReference type="SMART" id="SM00181">
    <property type="entry name" value="EGF"/>
    <property type="match status" value="3"/>
</dbReference>
<reference evidence="12" key="3">
    <citation type="submission" date="2015-06" db="UniProtKB">
        <authorList>
            <consortium name="EnsemblMetazoa"/>
        </authorList>
    </citation>
    <scope>IDENTIFICATION</scope>
</reference>
<feature type="disulfide bond" evidence="9">
    <location>
        <begin position="65"/>
        <end position="74"/>
    </location>
</feature>
<dbReference type="OMA" id="INEXSES"/>
<dbReference type="HOGENOM" id="CLU_004826_6_0_1"/>
<comment type="caution">
    <text evidence="9">Lacks conserved residue(s) required for the propagation of feature annotation.</text>
</comment>
<evidence type="ECO:0000256" key="7">
    <source>
        <dbReference type="ARBA" id="ARBA00023157"/>
    </source>
</evidence>
<feature type="domain" description="EGF-like" evidence="10">
    <location>
        <begin position="1"/>
        <end position="37"/>
    </location>
</feature>
<organism evidence="11">
    <name type="scientific">Capitella teleta</name>
    <name type="common">Polychaete worm</name>
    <dbReference type="NCBI Taxonomy" id="283909"/>
    <lineage>
        <taxon>Eukaryota</taxon>
        <taxon>Metazoa</taxon>
        <taxon>Spiralia</taxon>
        <taxon>Lophotrochozoa</taxon>
        <taxon>Annelida</taxon>
        <taxon>Polychaeta</taxon>
        <taxon>Sedentaria</taxon>
        <taxon>Scolecida</taxon>
        <taxon>Capitellidae</taxon>
        <taxon>Capitella</taxon>
    </lineage>
</organism>
<dbReference type="PANTHER" id="PTHR12916">
    <property type="entry name" value="CYTOCHROME C OXIDASE POLYPEPTIDE VIC-2"/>
    <property type="match status" value="1"/>
</dbReference>
<keyword evidence="3 9" id="KW-0245">EGF-like domain</keyword>
<comment type="subcellular location">
    <subcellularLocation>
        <location evidence="1">Secreted</location>
    </subcellularLocation>
</comment>
<dbReference type="GO" id="GO:0048589">
    <property type="term" value="P:developmental growth"/>
    <property type="evidence" value="ECO:0007669"/>
    <property type="project" value="UniProtKB-ARBA"/>
</dbReference>
<dbReference type="PROSITE" id="PS50026">
    <property type="entry name" value="EGF_3"/>
    <property type="match status" value="3"/>
</dbReference>
<evidence type="ECO:0000256" key="8">
    <source>
        <dbReference type="ARBA" id="ARBA00023180"/>
    </source>
</evidence>
<gene>
    <name evidence="11" type="ORF">CAPTEDRAFT_40396</name>
</gene>